<dbReference type="VEuPathDB" id="ToxoDB:CSUI_001218"/>
<name>A0A2C6LB88_9APIC</name>
<reference evidence="3 4" key="1">
    <citation type="journal article" date="2017" name="Int. J. Parasitol.">
        <title>The genome of the protozoan parasite Cystoisospora suis and a reverse vaccinology approach to identify vaccine candidates.</title>
        <authorList>
            <person name="Palmieri N."/>
            <person name="Shrestha A."/>
            <person name="Ruttkowski B."/>
            <person name="Beck T."/>
            <person name="Vogl C."/>
            <person name="Tomley F."/>
            <person name="Blake D.P."/>
            <person name="Joachim A."/>
        </authorList>
    </citation>
    <scope>NUCLEOTIDE SEQUENCE [LARGE SCALE GENOMIC DNA]</scope>
    <source>
        <strain evidence="3 4">Wien I</strain>
    </source>
</reference>
<dbReference type="RefSeq" id="XP_067926601.1">
    <property type="nucleotide sequence ID" value="XM_068061424.1"/>
</dbReference>
<protein>
    <recommendedName>
        <fullName evidence="5">Transmembrane protein</fullName>
    </recommendedName>
</protein>
<dbReference type="GeneID" id="94424635"/>
<keyword evidence="4" id="KW-1185">Reference proteome</keyword>
<feature type="region of interest" description="Disordered" evidence="1">
    <location>
        <begin position="102"/>
        <end position="147"/>
    </location>
</feature>
<dbReference type="EMBL" id="MIGC01000480">
    <property type="protein sequence ID" value="PHJ24929.1"/>
    <property type="molecule type" value="Genomic_DNA"/>
</dbReference>
<evidence type="ECO:0000313" key="4">
    <source>
        <dbReference type="Proteomes" id="UP000221165"/>
    </source>
</evidence>
<feature type="compositionally biased region" description="Basic and acidic residues" evidence="1">
    <location>
        <begin position="112"/>
        <end position="134"/>
    </location>
</feature>
<keyword evidence="2" id="KW-1133">Transmembrane helix</keyword>
<evidence type="ECO:0000313" key="3">
    <source>
        <dbReference type="EMBL" id="PHJ24929.1"/>
    </source>
</evidence>
<dbReference type="AlphaFoldDB" id="A0A2C6LB88"/>
<keyword evidence="2" id="KW-0812">Transmembrane</keyword>
<dbReference type="Proteomes" id="UP000221165">
    <property type="component" value="Unassembled WGS sequence"/>
</dbReference>
<accession>A0A2C6LB88</accession>
<organism evidence="3 4">
    <name type="scientific">Cystoisospora suis</name>
    <dbReference type="NCBI Taxonomy" id="483139"/>
    <lineage>
        <taxon>Eukaryota</taxon>
        <taxon>Sar</taxon>
        <taxon>Alveolata</taxon>
        <taxon>Apicomplexa</taxon>
        <taxon>Conoidasida</taxon>
        <taxon>Coccidia</taxon>
        <taxon>Eucoccidiorida</taxon>
        <taxon>Eimeriorina</taxon>
        <taxon>Sarcocystidae</taxon>
        <taxon>Cystoisospora</taxon>
    </lineage>
</organism>
<evidence type="ECO:0000256" key="1">
    <source>
        <dbReference type="SAM" id="MobiDB-lite"/>
    </source>
</evidence>
<feature type="transmembrane region" description="Helical" evidence="2">
    <location>
        <begin position="206"/>
        <end position="231"/>
    </location>
</feature>
<evidence type="ECO:0008006" key="5">
    <source>
        <dbReference type="Google" id="ProtNLM"/>
    </source>
</evidence>
<proteinExistence type="predicted"/>
<evidence type="ECO:0000256" key="2">
    <source>
        <dbReference type="SAM" id="Phobius"/>
    </source>
</evidence>
<gene>
    <name evidence="3" type="ORF">CSUI_001218</name>
</gene>
<sequence length="234" mass="25989">MEAVTPQPYPLALVSPSLSSLCLYFHRRYDAFLKSSSSSSSDTLFFCLFTPSSRRFSCRPSPPFFVFLLFLLAYVAPHHGARVSTPSVLGVDGMRIAQERSEEGVRLLPHATEGEWRGGRRKNSDDHHRSHTLEEGDSLNGESEGMRHAEERWLHDDVSEYKTTLQRKGIDENEVDKSPSFVAVHGKSGNGEGGEGGNGTPNEARIWVISILTVLSAIAVILICIAVYYCFQIE</sequence>
<keyword evidence="2" id="KW-0472">Membrane</keyword>
<comment type="caution">
    <text evidence="3">The sequence shown here is derived from an EMBL/GenBank/DDBJ whole genome shotgun (WGS) entry which is preliminary data.</text>
</comment>